<reference evidence="1" key="1">
    <citation type="journal article" date="2019" name="Sci. Rep.">
        <title>Draft genome of Tanacetum cinerariifolium, the natural source of mosquito coil.</title>
        <authorList>
            <person name="Yamashiro T."/>
            <person name="Shiraishi A."/>
            <person name="Satake H."/>
            <person name="Nakayama K."/>
        </authorList>
    </citation>
    <scope>NUCLEOTIDE SEQUENCE</scope>
</reference>
<organism evidence="1">
    <name type="scientific">Tanacetum cinerariifolium</name>
    <name type="common">Dalmatian daisy</name>
    <name type="synonym">Chrysanthemum cinerariifolium</name>
    <dbReference type="NCBI Taxonomy" id="118510"/>
    <lineage>
        <taxon>Eukaryota</taxon>
        <taxon>Viridiplantae</taxon>
        <taxon>Streptophyta</taxon>
        <taxon>Embryophyta</taxon>
        <taxon>Tracheophyta</taxon>
        <taxon>Spermatophyta</taxon>
        <taxon>Magnoliopsida</taxon>
        <taxon>eudicotyledons</taxon>
        <taxon>Gunneridae</taxon>
        <taxon>Pentapetalae</taxon>
        <taxon>asterids</taxon>
        <taxon>campanulids</taxon>
        <taxon>Asterales</taxon>
        <taxon>Asteraceae</taxon>
        <taxon>Asteroideae</taxon>
        <taxon>Anthemideae</taxon>
        <taxon>Anthemidinae</taxon>
        <taxon>Tanacetum</taxon>
    </lineage>
</organism>
<accession>A0A699X118</accession>
<protein>
    <submittedName>
        <fullName evidence="1">Uncharacterized protein</fullName>
    </submittedName>
</protein>
<dbReference type="EMBL" id="BKCJ011786099">
    <property type="protein sequence ID" value="GFD52763.1"/>
    <property type="molecule type" value="Genomic_DNA"/>
</dbReference>
<name>A0A699X118_TANCI</name>
<dbReference type="AlphaFoldDB" id="A0A699X118"/>
<sequence>PEANRRSFNVLISCSSTET</sequence>
<evidence type="ECO:0000313" key="1">
    <source>
        <dbReference type="EMBL" id="GFD52763.1"/>
    </source>
</evidence>
<feature type="non-terminal residue" evidence="1">
    <location>
        <position position="1"/>
    </location>
</feature>
<proteinExistence type="predicted"/>
<gene>
    <name evidence="1" type="ORF">Tci_924732</name>
</gene>
<comment type="caution">
    <text evidence="1">The sequence shown here is derived from an EMBL/GenBank/DDBJ whole genome shotgun (WGS) entry which is preliminary data.</text>
</comment>